<evidence type="ECO:0000256" key="3">
    <source>
        <dbReference type="ARBA" id="ARBA00048267"/>
    </source>
</evidence>
<accession>A0A411HMM1</accession>
<dbReference type="KEGG" id="xbc:ELE36_15975"/>
<organism evidence="6 7">
    <name type="scientific">Pseudolysobacter antarcticus</name>
    <dbReference type="NCBI Taxonomy" id="2511995"/>
    <lineage>
        <taxon>Bacteria</taxon>
        <taxon>Pseudomonadati</taxon>
        <taxon>Pseudomonadota</taxon>
        <taxon>Gammaproteobacteria</taxon>
        <taxon>Lysobacterales</taxon>
        <taxon>Rhodanobacteraceae</taxon>
        <taxon>Pseudolysobacter</taxon>
    </lineage>
</organism>
<dbReference type="PANTHER" id="PTHR42872:SF6">
    <property type="entry name" value="PROTEIN-GLUTAMATE METHYLESTERASE_PROTEIN-GLUTAMINE GLUTAMINASE"/>
    <property type="match status" value="1"/>
</dbReference>
<reference evidence="6 7" key="1">
    <citation type="submission" date="2019-01" db="EMBL/GenBank/DDBJ databases">
        <title>Pseudolysobacter antarctica gen. nov., sp. nov., isolated from Fildes Peninsula, Antarctica.</title>
        <authorList>
            <person name="Wei Z."/>
            <person name="Peng F."/>
        </authorList>
    </citation>
    <scope>NUCLEOTIDE SEQUENCE [LARGE SCALE GENOMIC DNA]</scope>
    <source>
        <strain evidence="6 7">AQ6-296</strain>
    </source>
</reference>
<comment type="catalytic activity">
    <reaction evidence="3">
        <text>[protein]-L-glutamate 5-O-methyl ester + H2O = L-glutamyl-[protein] + methanol + H(+)</text>
        <dbReference type="Rhea" id="RHEA:23236"/>
        <dbReference type="Rhea" id="RHEA-COMP:10208"/>
        <dbReference type="Rhea" id="RHEA-COMP:10311"/>
        <dbReference type="ChEBI" id="CHEBI:15377"/>
        <dbReference type="ChEBI" id="CHEBI:15378"/>
        <dbReference type="ChEBI" id="CHEBI:17790"/>
        <dbReference type="ChEBI" id="CHEBI:29973"/>
        <dbReference type="ChEBI" id="CHEBI:82795"/>
        <dbReference type="EC" id="3.1.1.61"/>
    </reaction>
</comment>
<dbReference type="AlphaFoldDB" id="A0A411HMM1"/>
<evidence type="ECO:0000256" key="4">
    <source>
        <dbReference type="PROSITE-ProRule" id="PRU00050"/>
    </source>
</evidence>
<dbReference type="EMBL" id="CP035704">
    <property type="protein sequence ID" value="QBB71731.1"/>
    <property type="molecule type" value="Genomic_DNA"/>
</dbReference>
<dbReference type="RefSeq" id="WP_129835020.1">
    <property type="nucleotide sequence ID" value="NZ_CP035704.1"/>
</dbReference>
<dbReference type="GO" id="GO:0006935">
    <property type="term" value="P:chemotaxis"/>
    <property type="evidence" value="ECO:0007669"/>
    <property type="project" value="InterPro"/>
</dbReference>
<proteinExistence type="predicted"/>
<evidence type="ECO:0000313" key="6">
    <source>
        <dbReference type="EMBL" id="QBB71731.1"/>
    </source>
</evidence>
<evidence type="ECO:0000313" key="7">
    <source>
        <dbReference type="Proteomes" id="UP000291562"/>
    </source>
</evidence>
<dbReference type="InterPro" id="IPR035909">
    <property type="entry name" value="CheB_C"/>
</dbReference>
<dbReference type="Proteomes" id="UP000291562">
    <property type="component" value="Chromosome"/>
</dbReference>
<feature type="domain" description="CheB-type methylesterase" evidence="5">
    <location>
        <begin position="389"/>
        <end position="574"/>
    </location>
</feature>
<evidence type="ECO:0000256" key="1">
    <source>
        <dbReference type="ARBA" id="ARBA00022801"/>
    </source>
</evidence>
<keyword evidence="7" id="KW-1185">Reference proteome</keyword>
<sequence>MVFESTQVNVGLMYQTSPMPEAMRAALAGLGVSVAYEGAANAFDLAALKASGARAVVVSMDGDEDDAFSTIDHLLADGYALVFNETNVSEALAGYDQARWARHLAAKLHGDSSVLLPMRPLNAEAAATPSLVAVAATNSDMNEAAVTPSEEIHALLDPIQTPATEELPTHSDEQFAAIASVEPDAIALAETHELLDFPTGDFDAAPVLRETNHEIAANIVEDNSWTAFQAVDINADAPTTVAHALTDELETPLSLHDADDFAHTAIDIERQDKASALSFADSDIEFEIADSAGSDNAGESAEPAPLQKSSDWFQGKNEETLAAEGNTSRVADDWALLDFEADIAAIPSPLPVETAAAAPVEIKEAATFDFGSDWALTPLAVEDEISDGPIKNAIPRVWVLFGSIGTPEALREFLAALPEKLAALLVVVAPIGADFQSAMVAQMSKASALPIRVAEHGATAAVGEVLLLPAQGRLQVKPDGRLLLAADERESLSMPEALMRDLIESFGVRAGVILLSGTVNGAIAACQLVADSGGLIWAQQSDSCVISSMVDSADDAGLVQYSAPPRQLAMRLAAICATAE</sequence>
<dbReference type="SUPFAM" id="SSF52738">
    <property type="entry name" value="Methylesterase CheB, C-terminal domain"/>
    <property type="match status" value="1"/>
</dbReference>
<dbReference type="PROSITE" id="PS50122">
    <property type="entry name" value="CHEB"/>
    <property type="match status" value="1"/>
</dbReference>
<dbReference type="OrthoDB" id="9793421at2"/>
<protein>
    <recommendedName>
        <fullName evidence="2">protein-glutamate methylesterase</fullName>
        <ecNumber evidence="2">3.1.1.61</ecNumber>
    </recommendedName>
</protein>
<dbReference type="InterPro" id="IPR000673">
    <property type="entry name" value="Sig_transdc_resp-reg_Me-estase"/>
</dbReference>
<dbReference type="GO" id="GO:0008984">
    <property type="term" value="F:protein-glutamate methylesterase activity"/>
    <property type="evidence" value="ECO:0007669"/>
    <property type="project" value="UniProtKB-EC"/>
</dbReference>
<name>A0A411HMM1_9GAMM</name>
<dbReference type="PANTHER" id="PTHR42872">
    <property type="entry name" value="PROTEIN-GLUTAMATE METHYLESTERASE/PROTEIN-GLUTAMINE GLUTAMINASE"/>
    <property type="match status" value="1"/>
</dbReference>
<keyword evidence="1" id="KW-0378">Hydrolase</keyword>
<dbReference type="Gene3D" id="3.40.50.180">
    <property type="entry name" value="Methylesterase CheB, C-terminal domain"/>
    <property type="match status" value="1"/>
</dbReference>
<dbReference type="GO" id="GO:0000156">
    <property type="term" value="F:phosphorelay response regulator activity"/>
    <property type="evidence" value="ECO:0007669"/>
    <property type="project" value="InterPro"/>
</dbReference>
<dbReference type="EC" id="3.1.1.61" evidence="2"/>
<evidence type="ECO:0000256" key="2">
    <source>
        <dbReference type="ARBA" id="ARBA00039140"/>
    </source>
</evidence>
<evidence type="ECO:0000259" key="5">
    <source>
        <dbReference type="PROSITE" id="PS50122"/>
    </source>
</evidence>
<gene>
    <name evidence="6" type="ORF">ELE36_15975</name>
</gene>
<comment type="caution">
    <text evidence="4">Lacks conserved residue(s) required for the propagation of feature annotation.</text>
</comment>
<dbReference type="Pfam" id="PF01339">
    <property type="entry name" value="CheB_methylest"/>
    <property type="match status" value="1"/>
</dbReference>
<dbReference type="GO" id="GO:0005737">
    <property type="term" value="C:cytoplasm"/>
    <property type="evidence" value="ECO:0007669"/>
    <property type="project" value="InterPro"/>
</dbReference>